<dbReference type="Proteomes" id="UP001218188">
    <property type="component" value="Unassembled WGS sequence"/>
</dbReference>
<dbReference type="Gene3D" id="1.20.1050.10">
    <property type="match status" value="1"/>
</dbReference>
<dbReference type="EC" id="2.5.1.18" evidence="1"/>
<dbReference type="AlphaFoldDB" id="A0AAD6SL86"/>
<dbReference type="GO" id="GO:0005737">
    <property type="term" value="C:cytoplasm"/>
    <property type="evidence" value="ECO:0007669"/>
    <property type="project" value="TreeGrafter"/>
</dbReference>
<dbReference type="PANTHER" id="PTHR43900">
    <property type="entry name" value="GLUTATHIONE S-TRANSFERASE RHO"/>
    <property type="match status" value="1"/>
</dbReference>
<dbReference type="EMBL" id="JARJCM010000098">
    <property type="protein sequence ID" value="KAJ7029698.1"/>
    <property type="molecule type" value="Genomic_DNA"/>
</dbReference>
<dbReference type="SUPFAM" id="SSF52833">
    <property type="entry name" value="Thioredoxin-like"/>
    <property type="match status" value="1"/>
</dbReference>
<proteinExistence type="predicted"/>
<dbReference type="PROSITE" id="PS50404">
    <property type="entry name" value="GST_NTER"/>
    <property type="match status" value="1"/>
</dbReference>
<comment type="caution">
    <text evidence="4">The sequence shown here is derived from an EMBL/GenBank/DDBJ whole genome shotgun (WGS) entry which is preliminary data.</text>
</comment>
<evidence type="ECO:0000256" key="1">
    <source>
        <dbReference type="ARBA" id="ARBA00012452"/>
    </source>
</evidence>
<feature type="domain" description="GST N-terminal" evidence="3">
    <location>
        <begin position="2"/>
        <end position="83"/>
    </location>
</feature>
<dbReference type="InterPro" id="IPR004045">
    <property type="entry name" value="Glutathione_S-Trfase_N"/>
</dbReference>
<evidence type="ECO:0000259" key="3">
    <source>
        <dbReference type="PROSITE" id="PS50404"/>
    </source>
</evidence>
<dbReference type="GO" id="GO:0043295">
    <property type="term" value="F:glutathione binding"/>
    <property type="evidence" value="ECO:0007669"/>
    <property type="project" value="TreeGrafter"/>
</dbReference>
<dbReference type="PANTHER" id="PTHR43900:SF3">
    <property type="entry name" value="GLUTATHIONE S-TRANSFERASE RHO"/>
    <property type="match status" value="1"/>
</dbReference>
<keyword evidence="2" id="KW-0808">Transferase</keyword>
<name>A0AAD6SL86_9AGAR</name>
<accession>A0AAD6SL86</accession>
<organism evidence="4 5">
    <name type="scientific">Mycena alexandri</name>
    <dbReference type="NCBI Taxonomy" id="1745969"/>
    <lineage>
        <taxon>Eukaryota</taxon>
        <taxon>Fungi</taxon>
        <taxon>Dikarya</taxon>
        <taxon>Basidiomycota</taxon>
        <taxon>Agaricomycotina</taxon>
        <taxon>Agaricomycetes</taxon>
        <taxon>Agaricomycetidae</taxon>
        <taxon>Agaricales</taxon>
        <taxon>Marasmiineae</taxon>
        <taxon>Mycenaceae</taxon>
        <taxon>Mycena</taxon>
    </lineage>
</organism>
<dbReference type="GO" id="GO:0004364">
    <property type="term" value="F:glutathione transferase activity"/>
    <property type="evidence" value="ECO:0007669"/>
    <property type="project" value="UniProtKB-EC"/>
</dbReference>
<evidence type="ECO:0000313" key="5">
    <source>
        <dbReference type="Proteomes" id="UP001218188"/>
    </source>
</evidence>
<evidence type="ECO:0000256" key="2">
    <source>
        <dbReference type="ARBA" id="ARBA00022679"/>
    </source>
</evidence>
<dbReference type="GO" id="GO:0006749">
    <property type="term" value="P:glutathione metabolic process"/>
    <property type="evidence" value="ECO:0007669"/>
    <property type="project" value="TreeGrafter"/>
</dbReference>
<dbReference type="Pfam" id="PF02798">
    <property type="entry name" value="GST_N"/>
    <property type="match status" value="1"/>
</dbReference>
<dbReference type="InterPro" id="IPR036249">
    <property type="entry name" value="Thioredoxin-like_sf"/>
</dbReference>
<reference evidence="4" key="1">
    <citation type="submission" date="2023-03" db="EMBL/GenBank/DDBJ databases">
        <title>Massive genome expansion in bonnet fungi (Mycena s.s.) driven by repeated elements and novel gene families across ecological guilds.</title>
        <authorList>
            <consortium name="Lawrence Berkeley National Laboratory"/>
            <person name="Harder C.B."/>
            <person name="Miyauchi S."/>
            <person name="Viragh M."/>
            <person name="Kuo A."/>
            <person name="Thoen E."/>
            <person name="Andreopoulos B."/>
            <person name="Lu D."/>
            <person name="Skrede I."/>
            <person name="Drula E."/>
            <person name="Henrissat B."/>
            <person name="Morin E."/>
            <person name="Kohler A."/>
            <person name="Barry K."/>
            <person name="LaButti K."/>
            <person name="Morin E."/>
            <person name="Salamov A."/>
            <person name="Lipzen A."/>
            <person name="Mereny Z."/>
            <person name="Hegedus B."/>
            <person name="Baldrian P."/>
            <person name="Stursova M."/>
            <person name="Weitz H."/>
            <person name="Taylor A."/>
            <person name="Grigoriev I.V."/>
            <person name="Nagy L.G."/>
            <person name="Martin F."/>
            <person name="Kauserud H."/>
        </authorList>
    </citation>
    <scope>NUCLEOTIDE SEQUENCE</scope>
    <source>
        <strain evidence="4">CBHHK200</strain>
    </source>
</reference>
<evidence type="ECO:0000313" key="4">
    <source>
        <dbReference type="EMBL" id="KAJ7029698.1"/>
    </source>
</evidence>
<keyword evidence="5" id="KW-1185">Reference proteome</keyword>
<dbReference type="Gene3D" id="3.40.30.10">
    <property type="entry name" value="Glutaredoxin"/>
    <property type="match status" value="1"/>
</dbReference>
<sequence length="240" mass="27250">MAVLKLYGAPHTTSTYRVGTVLHAAKVPFELIEVDIRNGEHKTAAYREKLPFGLTPYIDDDGFILYETRAITSQSSTLHALIDKEIAALDKMLDAYKVILVRQKYLAGDLNQLLTSADLFHLPYAPLLATAGSDVMIRKPNVARFVLWSSLSELRLRRMFVVGWYNKSTSMSCWLAFEDGVKTTLQYELHRFKHVDVPLDDCNILILTLSPDSPKFVLRLPQKQLGVELVEDFLRLCANY</sequence>
<protein>
    <recommendedName>
        <fullName evidence="1">glutathione transferase</fullName>
        <ecNumber evidence="1">2.5.1.18</ecNumber>
    </recommendedName>
</protein>
<gene>
    <name evidence="4" type="ORF">C8F04DRAFT_1264600</name>
</gene>